<name>A0A7R8X609_9CRUS</name>
<evidence type="ECO:0000313" key="2">
    <source>
        <dbReference type="Proteomes" id="UP000677054"/>
    </source>
</evidence>
<dbReference type="Proteomes" id="UP000677054">
    <property type="component" value="Unassembled WGS sequence"/>
</dbReference>
<proteinExistence type="predicted"/>
<gene>
    <name evidence="1" type="ORF">DSTB1V02_LOCUS4354</name>
</gene>
<dbReference type="EMBL" id="CAJPEV010000642">
    <property type="protein sequence ID" value="CAG0887170.1"/>
    <property type="molecule type" value="Genomic_DNA"/>
</dbReference>
<keyword evidence="2" id="KW-1185">Reference proteome</keyword>
<sequence length="91" mass="10439">MTVSLAALRSQWAAKWYGGASVRIPGGSKMAPGRVRRRDSIRISRLRKTSMSMSILRDNQYQAIDEKYVTLLNLSKFDLIWTINFELTAHH</sequence>
<evidence type="ECO:0000313" key="1">
    <source>
        <dbReference type="EMBL" id="CAD7244458.1"/>
    </source>
</evidence>
<reference evidence="1" key="1">
    <citation type="submission" date="2020-11" db="EMBL/GenBank/DDBJ databases">
        <authorList>
            <person name="Tran Van P."/>
        </authorList>
    </citation>
    <scope>NUCLEOTIDE SEQUENCE</scope>
</reference>
<dbReference type="AlphaFoldDB" id="A0A7R8X609"/>
<protein>
    <submittedName>
        <fullName evidence="1">Uncharacterized protein</fullName>
    </submittedName>
</protein>
<accession>A0A7R8X609</accession>
<dbReference type="EMBL" id="LR900159">
    <property type="protein sequence ID" value="CAD7244458.1"/>
    <property type="molecule type" value="Genomic_DNA"/>
</dbReference>
<organism evidence="1">
    <name type="scientific">Darwinula stevensoni</name>
    <dbReference type="NCBI Taxonomy" id="69355"/>
    <lineage>
        <taxon>Eukaryota</taxon>
        <taxon>Metazoa</taxon>
        <taxon>Ecdysozoa</taxon>
        <taxon>Arthropoda</taxon>
        <taxon>Crustacea</taxon>
        <taxon>Oligostraca</taxon>
        <taxon>Ostracoda</taxon>
        <taxon>Podocopa</taxon>
        <taxon>Podocopida</taxon>
        <taxon>Darwinulocopina</taxon>
        <taxon>Darwinuloidea</taxon>
        <taxon>Darwinulidae</taxon>
        <taxon>Darwinula</taxon>
    </lineage>
</organism>